<protein>
    <submittedName>
        <fullName evidence="2">Uncharacterized protein</fullName>
    </submittedName>
</protein>
<gene>
    <name evidence="2" type="ORF">AVDCRST_MAG55-1645</name>
</gene>
<feature type="compositionally biased region" description="Low complexity" evidence="1">
    <location>
        <begin position="1"/>
        <end position="20"/>
    </location>
</feature>
<evidence type="ECO:0000313" key="2">
    <source>
        <dbReference type="EMBL" id="CAA9415882.1"/>
    </source>
</evidence>
<feature type="non-terminal residue" evidence="2">
    <location>
        <position position="26"/>
    </location>
</feature>
<organism evidence="2">
    <name type="scientific">uncultured Rubrobacteraceae bacterium</name>
    <dbReference type="NCBI Taxonomy" id="349277"/>
    <lineage>
        <taxon>Bacteria</taxon>
        <taxon>Bacillati</taxon>
        <taxon>Actinomycetota</taxon>
        <taxon>Rubrobacteria</taxon>
        <taxon>Rubrobacterales</taxon>
        <taxon>Rubrobacteraceae</taxon>
        <taxon>environmental samples</taxon>
    </lineage>
</organism>
<feature type="region of interest" description="Disordered" evidence="1">
    <location>
        <begin position="1"/>
        <end position="26"/>
    </location>
</feature>
<feature type="non-terminal residue" evidence="2">
    <location>
        <position position="1"/>
    </location>
</feature>
<evidence type="ECO:0000256" key="1">
    <source>
        <dbReference type="SAM" id="MobiDB-lite"/>
    </source>
</evidence>
<dbReference type="EMBL" id="CADCUZ010000071">
    <property type="protein sequence ID" value="CAA9415882.1"/>
    <property type="molecule type" value="Genomic_DNA"/>
</dbReference>
<name>A0A6J4PNV7_9ACTN</name>
<dbReference type="AlphaFoldDB" id="A0A6J4PNV7"/>
<accession>A0A6J4PNV7</accession>
<sequence>PETTAARASVSRTATCASSATRRKAS</sequence>
<reference evidence="2" key="1">
    <citation type="submission" date="2020-02" db="EMBL/GenBank/DDBJ databases">
        <authorList>
            <person name="Meier V. D."/>
        </authorList>
    </citation>
    <scope>NUCLEOTIDE SEQUENCE</scope>
    <source>
        <strain evidence="2">AVDCRST_MAG55</strain>
    </source>
</reference>
<proteinExistence type="predicted"/>